<dbReference type="Gene3D" id="1.20.1740.10">
    <property type="entry name" value="Amino acid/polyamine transporter I"/>
    <property type="match status" value="1"/>
</dbReference>
<evidence type="ECO:0000313" key="8">
    <source>
        <dbReference type="EMBL" id="SHN40036.1"/>
    </source>
</evidence>
<keyword evidence="9" id="KW-1185">Reference proteome</keyword>
<feature type="transmembrane region" description="Helical" evidence="6">
    <location>
        <begin position="472"/>
        <end position="494"/>
    </location>
</feature>
<dbReference type="PANTHER" id="PTHR42770:SF16">
    <property type="entry name" value="AMINO ACID PERMEASE"/>
    <property type="match status" value="1"/>
</dbReference>
<dbReference type="InterPro" id="IPR004841">
    <property type="entry name" value="AA-permease/SLC12A_dom"/>
</dbReference>
<organism evidence="8 9">
    <name type="scientific">Cryptosporangium aurantiacum</name>
    <dbReference type="NCBI Taxonomy" id="134849"/>
    <lineage>
        <taxon>Bacteria</taxon>
        <taxon>Bacillati</taxon>
        <taxon>Actinomycetota</taxon>
        <taxon>Actinomycetes</taxon>
        <taxon>Cryptosporangiales</taxon>
        <taxon>Cryptosporangiaceae</taxon>
        <taxon>Cryptosporangium</taxon>
    </lineage>
</organism>
<gene>
    <name evidence="8" type="ORF">SAMN05443668_106413</name>
</gene>
<feature type="transmembrane region" description="Helical" evidence="6">
    <location>
        <begin position="69"/>
        <end position="90"/>
    </location>
</feature>
<evidence type="ECO:0000256" key="3">
    <source>
        <dbReference type="ARBA" id="ARBA00022989"/>
    </source>
</evidence>
<feature type="compositionally biased region" description="Low complexity" evidence="5">
    <location>
        <begin position="17"/>
        <end position="27"/>
    </location>
</feature>
<keyword evidence="2 6" id="KW-0812">Transmembrane</keyword>
<feature type="transmembrane region" description="Helical" evidence="6">
    <location>
        <begin position="215"/>
        <end position="237"/>
    </location>
</feature>
<protein>
    <submittedName>
        <fullName evidence="8">Amino acid transporter</fullName>
    </submittedName>
</protein>
<evidence type="ECO:0000256" key="1">
    <source>
        <dbReference type="ARBA" id="ARBA00004141"/>
    </source>
</evidence>
<dbReference type="EMBL" id="FRCS01000006">
    <property type="protein sequence ID" value="SHN40036.1"/>
    <property type="molecule type" value="Genomic_DNA"/>
</dbReference>
<comment type="subcellular location">
    <subcellularLocation>
        <location evidence="1">Membrane</location>
        <topology evidence="1">Multi-pass membrane protein</topology>
    </subcellularLocation>
</comment>
<feature type="transmembrane region" description="Helical" evidence="6">
    <location>
        <begin position="325"/>
        <end position="353"/>
    </location>
</feature>
<feature type="transmembrane region" description="Helical" evidence="6">
    <location>
        <begin position="41"/>
        <end position="63"/>
    </location>
</feature>
<name>A0A1M7R4P9_9ACTN</name>
<accession>A0A1M7R4P9</accession>
<dbReference type="Pfam" id="PF00324">
    <property type="entry name" value="AA_permease"/>
    <property type="match status" value="1"/>
</dbReference>
<evidence type="ECO:0000256" key="2">
    <source>
        <dbReference type="ARBA" id="ARBA00022692"/>
    </source>
</evidence>
<dbReference type="PANTHER" id="PTHR42770">
    <property type="entry name" value="AMINO ACID TRANSPORTER-RELATED"/>
    <property type="match status" value="1"/>
</dbReference>
<feature type="transmembrane region" description="Helical" evidence="6">
    <location>
        <begin position="149"/>
        <end position="169"/>
    </location>
</feature>
<reference evidence="8 9" key="1">
    <citation type="submission" date="2016-11" db="EMBL/GenBank/DDBJ databases">
        <authorList>
            <person name="Jaros S."/>
            <person name="Januszkiewicz K."/>
            <person name="Wedrychowicz H."/>
        </authorList>
    </citation>
    <scope>NUCLEOTIDE SEQUENCE [LARGE SCALE GENOMIC DNA]</scope>
    <source>
        <strain evidence="8 9">DSM 46144</strain>
    </source>
</reference>
<feature type="region of interest" description="Disordered" evidence="5">
    <location>
        <begin position="1"/>
        <end position="31"/>
    </location>
</feature>
<feature type="transmembrane region" description="Helical" evidence="6">
    <location>
        <begin position="398"/>
        <end position="425"/>
    </location>
</feature>
<evidence type="ECO:0000256" key="6">
    <source>
        <dbReference type="SAM" id="Phobius"/>
    </source>
</evidence>
<evidence type="ECO:0000256" key="4">
    <source>
        <dbReference type="ARBA" id="ARBA00023136"/>
    </source>
</evidence>
<dbReference type="Proteomes" id="UP000184440">
    <property type="component" value="Unassembled WGS sequence"/>
</dbReference>
<evidence type="ECO:0000313" key="9">
    <source>
        <dbReference type="Proteomes" id="UP000184440"/>
    </source>
</evidence>
<feature type="transmembrane region" description="Helical" evidence="6">
    <location>
        <begin position="437"/>
        <end position="460"/>
    </location>
</feature>
<feature type="transmembrane region" description="Helical" evidence="6">
    <location>
        <begin position="176"/>
        <end position="195"/>
    </location>
</feature>
<feature type="transmembrane region" description="Helical" evidence="6">
    <location>
        <begin position="374"/>
        <end position="392"/>
    </location>
</feature>
<dbReference type="GO" id="GO:0016020">
    <property type="term" value="C:membrane"/>
    <property type="evidence" value="ECO:0007669"/>
    <property type="project" value="UniProtKB-SubCell"/>
</dbReference>
<dbReference type="OrthoDB" id="137613at2"/>
<keyword evidence="3 6" id="KW-1133">Transmembrane helix</keyword>
<proteinExistence type="predicted"/>
<sequence>MREHSSQRSPSRPYPAPTYSAPPAQSSGGRVPKTRIGLRSLVLLLVVTQGPLSFIWVAMPAIYQYSGTVATPLVVGIAGLALIAYSIGYAGMAQRIKHPGGVYAFVAQGLSPAAGLASAALALTVYVLFGAATTVALAGSMSGLLDSVFGLDLPVEAAVVLGTAMIFATACLRLRVFLWTIVCAGAIEALTILVLDFSALGNPADGKVSFESLDPAWLLSGSFALALSLCLTSTLGIETAANYADDVRQPRRTIPRAVMIAYTTTTIMLTFSGWAVSVAAGSENTVALASGGLQSLTESGGGQAFILAVLSAVVGADQIALTVKLITAALVLSSLVAAVLIAGAVVRILAGLAQDGVLPPTFGVGADGRPRKSMALAVSVVTGLIALVAAAPDTPTGTVFIGITSGVGVTCLIAISSLATIAWFLRSSDEDSGFLGWEGRVVAAGFALVTMGFVAVFATYRLPGLMPVGDFYGWALPLVLGGSFACGLIVAAVLKSRDPRAIAQVGRSSDPEESPLG</sequence>
<dbReference type="STRING" id="134849.SAMN05443668_106413"/>
<keyword evidence="4 6" id="KW-0472">Membrane</keyword>
<feature type="transmembrane region" description="Helical" evidence="6">
    <location>
        <begin position="102"/>
        <end position="129"/>
    </location>
</feature>
<dbReference type="GO" id="GO:0055085">
    <property type="term" value="P:transmembrane transport"/>
    <property type="evidence" value="ECO:0007669"/>
    <property type="project" value="InterPro"/>
</dbReference>
<evidence type="ECO:0000259" key="7">
    <source>
        <dbReference type="Pfam" id="PF00324"/>
    </source>
</evidence>
<feature type="domain" description="Amino acid permease/ SLC12A" evidence="7">
    <location>
        <begin position="55"/>
        <end position="421"/>
    </location>
</feature>
<dbReference type="AlphaFoldDB" id="A0A1M7R4P9"/>
<feature type="transmembrane region" description="Helical" evidence="6">
    <location>
        <begin position="258"/>
        <end position="280"/>
    </location>
</feature>
<dbReference type="InterPro" id="IPR050367">
    <property type="entry name" value="APC_superfamily"/>
</dbReference>
<evidence type="ECO:0000256" key="5">
    <source>
        <dbReference type="SAM" id="MobiDB-lite"/>
    </source>
</evidence>
<dbReference type="PIRSF" id="PIRSF006060">
    <property type="entry name" value="AA_transporter"/>
    <property type="match status" value="1"/>
</dbReference>